<dbReference type="AlphaFoldDB" id="A0A0D2MT62"/>
<dbReference type="GO" id="GO:0000036">
    <property type="term" value="F:acyl carrier activity"/>
    <property type="evidence" value="ECO:0007669"/>
    <property type="project" value="TreeGrafter"/>
</dbReference>
<evidence type="ECO:0000256" key="16">
    <source>
        <dbReference type="RuleBase" id="RU000722"/>
    </source>
</evidence>
<dbReference type="InterPro" id="IPR003231">
    <property type="entry name" value="ACP"/>
</dbReference>
<dbReference type="Gene3D" id="1.10.1200.10">
    <property type="entry name" value="ACP-like"/>
    <property type="match status" value="1"/>
</dbReference>
<dbReference type="HAMAP" id="MF_01217">
    <property type="entry name" value="Acyl_carrier"/>
    <property type="match status" value="1"/>
</dbReference>
<comment type="similarity">
    <text evidence="3">Belongs to the acyl carrier protein (ACP) family.</text>
</comment>
<comment type="function">
    <text evidence="14">Carrier of the growing fatty acid chain in fatty acid biosynthesis. May be involved in the synthesis of short and medium chain fatty acids. Accessory and non-catalytic subunit of the mitochondrial membrane respiratory chain NADH dehydrogenase (Complex I), which functions in the transfer of electrons from NADH to the respiratory chain.</text>
</comment>
<dbReference type="InterPro" id="IPR036736">
    <property type="entry name" value="ACP-like_sf"/>
</dbReference>
<dbReference type="Pfam" id="PF00550">
    <property type="entry name" value="PP-binding"/>
    <property type="match status" value="1"/>
</dbReference>
<dbReference type="STRING" id="145388.A0A0D2MT62"/>
<comment type="subcellular location">
    <subcellularLocation>
        <location evidence="1">Mitochondrion</location>
    </subcellularLocation>
</comment>
<evidence type="ECO:0000259" key="17">
    <source>
        <dbReference type="PROSITE" id="PS50075"/>
    </source>
</evidence>
<evidence type="ECO:0000256" key="7">
    <source>
        <dbReference type="ARBA" id="ARBA00022553"/>
    </source>
</evidence>
<dbReference type="KEGG" id="mng:MNEG_2196"/>
<name>A0A0D2MT62_9CHLO</name>
<dbReference type="PANTHER" id="PTHR20863:SF28">
    <property type="entry name" value="ACYL CARRIER PROTEIN, MITOCHONDRIAL"/>
    <property type="match status" value="1"/>
</dbReference>
<evidence type="ECO:0000313" key="19">
    <source>
        <dbReference type="Proteomes" id="UP000054498"/>
    </source>
</evidence>
<dbReference type="Proteomes" id="UP000054498">
    <property type="component" value="Unassembled WGS sequence"/>
</dbReference>
<dbReference type="GO" id="GO:0005739">
    <property type="term" value="C:mitochondrion"/>
    <property type="evidence" value="ECO:0007669"/>
    <property type="project" value="UniProtKB-SubCell"/>
</dbReference>
<dbReference type="RefSeq" id="XP_013904779.1">
    <property type="nucleotide sequence ID" value="XM_014049325.1"/>
</dbReference>
<evidence type="ECO:0000256" key="14">
    <source>
        <dbReference type="ARBA" id="ARBA00057783"/>
    </source>
</evidence>
<evidence type="ECO:0000256" key="3">
    <source>
        <dbReference type="ARBA" id="ARBA00010930"/>
    </source>
</evidence>
<keyword evidence="8" id="KW-0276">Fatty acid metabolism</keyword>
<dbReference type="SUPFAM" id="SSF47336">
    <property type="entry name" value="ACP-like"/>
    <property type="match status" value="1"/>
</dbReference>
<dbReference type="GO" id="GO:0000035">
    <property type="term" value="F:acyl binding"/>
    <property type="evidence" value="ECO:0007669"/>
    <property type="project" value="TreeGrafter"/>
</dbReference>
<evidence type="ECO:0000256" key="13">
    <source>
        <dbReference type="ARBA" id="ARBA00023160"/>
    </source>
</evidence>
<dbReference type="NCBIfam" id="TIGR00517">
    <property type="entry name" value="acyl_carrier"/>
    <property type="match status" value="1"/>
</dbReference>
<evidence type="ECO:0000256" key="2">
    <source>
        <dbReference type="ARBA" id="ARBA00005194"/>
    </source>
</evidence>
<sequence>MQQLRQVILRHVRIPVQQTSNPAAAAVSSFWRGFAGGGYLDKDEVTSRVLNVAKHFEKVDPGKVVPTASFEKDLGLDSLDVVELVMAFEEEFAIEIPDADADKISSVSDAVNYIASHPMAK</sequence>
<dbReference type="OrthoDB" id="448946at2759"/>
<keyword evidence="6 16" id="KW-0444">Lipid biosynthesis</keyword>
<keyword evidence="11" id="KW-0443">Lipid metabolism</keyword>
<keyword evidence="5 16" id="KW-0596">Phosphopantetheine</keyword>
<organism evidence="18 19">
    <name type="scientific">Monoraphidium neglectum</name>
    <dbReference type="NCBI Taxonomy" id="145388"/>
    <lineage>
        <taxon>Eukaryota</taxon>
        <taxon>Viridiplantae</taxon>
        <taxon>Chlorophyta</taxon>
        <taxon>core chlorophytes</taxon>
        <taxon>Chlorophyceae</taxon>
        <taxon>CS clade</taxon>
        <taxon>Sphaeropleales</taxon>
        <taxon>Selenastraceae</taxon>
        <taxon>Monoraphidium</taxon>
    </lineage>
</organism>
<dbReference type="PROSITE" id="PS00012">
    <property type="entry name" value="PHOSPHOPANTETHEINE"/>
    <property type="match status" value="1"/>
</dbReference>
<dbReference type="InterPro" id="IPR009081">
    <property type="entry name" value="PP-bd_ACP"/>
</dbReference>
<reference evidence="18 19" key="1">
    <citation type="journal article" date="2013" name="BMC Genomics">
        <title>Reconstruction of the lipid metabolism for the microalga Monoraphidium neglectum from its genome sequence reveals characteristics suitable for biofuel production.</title>
        <authorList>
            <person name="Bogen C."/>
            <person name="Al-Dilaimi A."/>
            <person name="Albersmeier A."/>
            <person name="Wichmann J."/>
            <person name="Grundmann M."/>
            <person name="Rupp O."/>
            <person name="Lauersen K.J."/>
            <person name="Blifernez-Klassen O."/>
            <person name="Kalinowski J."/>
            <person name="Goesmann A."/>
            <person name="Mussgnug J.H."/>
            <person name="Kruse O."/>
        </authorList>
    </citation>
    <scope>NUCLEOTIDE SEQUENCE [LARGE SCALE GENOMIC DNA]</scope>
    <source>
        <strain evidence="18 19">SAG 48.87</strain>
    </source>
</reference>
<keyword evidence="18" id="KW-0830">Ubiquinone</keyword>
<keyword evidence="13 16" id="KW-0275">Fatty acid biosynthesis</keyword>
<keyword evidence="12" id="KW-0496">Mitochondrion</keyword>
<keyword evidence="19" id="KW-1185">Reference proteome</keyword>
<dbReference type="NCBIfam" id="NF002148">
    <property type="entry name" value="PRK00982.1-2"/>
    <property type="match status" value="1"/>
</dbReference>
<protein>
    <recommendedName>
        <fullName evidence="16">Acyl carrier protein</fullName>
    </recommendedName>
</protein>
<keyword evidence="10" id="KW-0249">Electron transport</keyword>
<keyword evidence="9" id="KW-0809">Transit peptide</keyword>
<evidence type="ECO:0000256" key="6">
    <source>
        <dbReference type="ARBA" id="ARBA00022516"/>
    </source>
</evidence>
<evidence type="ECO:0000256" key="5">
    <source>
        <dbReference type="ARBA" id="ARBA00022450"/>
    </source>
</evidence>
<evidence type="ECO:0000256" key="1">
    <source>
        <dbReference type="ARBA" id="ARBA00004173"/>
    </source>
</evidence>
<evidence type="ECO:0000256" key="8">
    <source>
        <dbReference type="ARBA" id="ARBA00022832"/>
    </source>
</evidence>
<dbReference type="GeneID" id="25735074"/>
<accession>A0A0D2MT62</accession>
<dbReference type="EMBL" id="KK100460">
    <property type="protein sequence ID" value="KIZ05760.1"/>
    <property type="molecule type" value="Genomic_DNA"/>
</dbReference>
<comment type="subunit">
    <text evidence="15">Complex I is composed of at least 49 different subunits.</text>
</comment>
<feature type="domain" description="Carrier" evidence="17">
    <location>
        <begin position="43"/>
        <end position="118"/>
    </location>
</feature>
<dbReference type="InterPro" id="IPR006162">
    <property type="entry name" value="Ppantetheine_attach_site"/>
</dbReference>
<evidence type="ECO:0000256" key="11">
    <source>
        <dbReference type="ARBA" id="ARBA00023098"/>
    </source>
</evidence>
<gene>
    <name evidence="18" type="ORF">MNEG_2196</name>
</gene>
<keyword evidence="18" id="KW-0560">Oxidoreductase</keyword>
<dbReference type="GO" id="GO:0016491">
    <property type="term" value="F:oxidoreductase activity"/>
    <property type="evidence" value="ECO:0007669"/>
    <property type="project" value="UniProtKB-KW"/>
</dbReference>
<keyword evidence="7" id="KW-0597">Phosphoprotein</keyword>
<dbReference type="PROSITE" id="PS50075">
    <property type="entry name" value="CARRIER"/>
    <property type="match status" value="1"/>
</dbReference>
<proteinExistence type="inferred from homology"/>
<keyword evidence="4" id="KW-0813">Transport</keyword>
<evidence type="ECO:0000256" key="9">
    <source>
        <dbReference type="ARBA" id="ARBA00022946"/>
    </source>
</evidence>
<evidence type="ECO:0000256" key="15">
    <source>
        <dbReference type="ARBA" id="ARBA00063067"/>
    </source>
</evidence>
<evidence type="ECO:0000313" key="18">
    <source>
        <dbReference type="EMBL" id="KIZ05760.1"/>
    </source>
</evidence>
<comment type="pathway">
    <text evidence="2">Lipid metabolism; fatty acid biosynthesis.</text>
</comment>
<dbReference type="PANTHER" id="PTHR20863">
    <property type="entry name" value="ACYL CARRIER PROTEIN"/>
    <property type="match status" value="1"/>
</dbReference>
<evidence type="ECO:0000256" key="10">
    <source>
        <dbReference type="ARBA" id="ARBA00022982"/>
    </source>
</evidence>
<dbReference type="FunFam" id="1.10.1200.10:FF:000003">
    <property type="entry name" value="Acyl carrier protein"/>
    <property type="match status" value="1"/>
</dbReference>
<evidence type="ECO:0000256" key="12">
    <source>
        <dbReference type="ARBA" id="ARBA00023128"/>
    </source>
</evidence>
<evidence type="ECO:0000256" key="4">
    <source>
        <dbReference type="ARBA" id="ARBA00022448"/>
    </source>
</evidence>